<reference evidence="4 5" key="1">
    <citation type="submission" date="2018-08" db="EMBL/GenBank/DDBJ databases">
        <title>Altererythrobacter sp.Ery1 and Ery12, the genome sequencing of novel strains in genus Alterythrobacter.</title>
        <authorList>
            <person name="Cheng H."/>
            <person name="Wu Y.-H."/>
            <person name="Fang C."/>
            <person name="Xu X.-W."/>
        </authorList>
    </citation>
    <scope>NUCLEOTIDE SEQUENCE [LARGE SCALE GENOMIC DNA]</scope>
    <source>
        <strain evidence="4 5">Ery1</strain>
    </source>
</reference>
<dbReference type="AlphaFoldDB" id="A0A418NIK5"/>
<gene>
    <name evidence="4" type="ORF">D2V04_07895</name>
</gene>
<dbReference type="Proteomes" id="UP000285092">
    <property type="component" value="Unassembled WGS sequence"/>
</dbReference>
<keyword evidence="1 4" id="KW-0808">Transferase</keyword>
<organism evidence="4 5">
    <name type="scientific">Pelagerythrobacter aerophilus</name>
    <dbReference type="NCBI Taxonomy" id="2306995"/>
    <lineage>
        <taxon>Bacteria</taxon>
        <taxon>Pseudomonadati</taxon>
        <taxon>Pseudomonadota</taxon>
        <taxon>Alphaproteobacteria</taxon>
        <taxon>Sphingomonadales</taxon>
        <taxon>Erythrobacteraceae</taxon>
        <taxon>Pelagerythrobacter</taxon>
    </lineage>
</organism>
<evidence type="ECO:0000256" key="1">
    <source>
        <dbReference type="ARBA" id="ARBA00022679"/>
    </source>
</evidence>
<sequence>MNALVLAGSRPGGDPLALEAGVTHKALIEIGGRPLLTRVVGALRDAGCTRVFVCCEAGPVEDLARDLGADIVPPAAGPSGSVLRALETCGTPLLVTTADHALLRPEWVSGLVEGAPADCDLAVMMAERARIEAAMPGSRRTYLRFADGHWSGCNLFLLRTSAARAAVEEWTRVEADRKRPWKIVARLGLGLLVSYGLGRLTLARGLARLGEGIGVRAALVPASDGLAAVDVDTAQDLEDVRLLVGDGARQVR</sequence>
<comment type="caution">
    <text evidence="4">The sequence shown here is derived from an EMBL/GenBank/DDBJ whole genome shotgun (WGS) entry which is preliminary data.</text>
</comment>
<dbReference type="Gene3D" id="3.90.550.10">
    <property type="entry name" value="Spore Coat Polysaccharide Biosynthesis Protein SpsA, Chain A"/>
    <property type="match status" value="1"/>
</dbReference>
<dbReference type="InterPro" id="IPR025877">
    <property type="entry name" value="MobA-like_NTP_Trfase"/>
</dbReference>
<keyword evidence="5" id="KW-1185">Reference proteome</keyword>
<evidence type="ECO:0000313" key="4">
    <source>
        <dbReference type="EMBL" id="RIV78789.1"/>
    </source>
</evidence>
<evidence type="ECO:0000313" key="5">
    <source>
        <dbReference type="Proteomes" id="UP000285092"/>
    </source>
</evidence>
<name>A0A418NIK5_9SPHN</name>
<accession>A0A418NIK5</accession>
<dbReference type="RefSeq" id="WP_119512972.1">
    <property type="nucleotide sequence ID" value="NZ_QXFK01000015.1"/>
</dbReference>
<dbReference type="PANTHER" id="PTHR19136">
    <property type="entry name" value="MOLYBDENUM COFACTOR GUANYLYLTRANSFERASE"/>
    <property type="match status" value="1"/>
</dbReference>
<dbReference type="PANTHER" id="PTHR19136:SF81">
    <property type="entry name" value="MOLYBDENUM COFACTOR GUANYLYLTRANSFERASE"/>
    <property type="match status" value="1"/>
</dbReference>
<evidence type="ECO:0000259" key="3">
    <source>
        <dbReference type="Pfam" id="PF12804"/>
    </source>
</evidence>
<dbReference type="SUPFAM" id="SSF53448">
    <property type="entry name" value="Nucleotide-diphospho-sugar transferases"/>
    <property type="match status" value="1"/>
</dbReference>
<keyword evidence="2" id="KW-0460">Magnesium</keyword>
<dbReference type="OrthoDB" id="159246at2"/>
<protein>
    <submittedName>
        <fullName evidence="4">GTP--adenosylcobinamide-phosphate guanylyltransferase</fullName>
    </submittedName>
</protein>
<proteinExistence type="predicted"/>
<feature type="domain" description="MobA-like NTP transferase" evidence="3">
    <location>
        <begin position="21"/>
        <end position="141"/>
    </location>
</feature>
<dbReference type="EMBL" id="QXFK01000015">
    <property type="protein sequence ID" value="RIV78789.1"/>
    <property type="molecule type" value="Genomic_DNA"/>
</dbReference>
<dbReference type="GO" id="GO:0016779">
    <property type="term" value="F:nucleotidyltransferase activity"/>
    <property type="evidence" value="ECO:0007669"/>
    <property type="project" value="UniProtKB-KW"/>
</dbReference>
<dbReference type="Pfam" id="PF12804">
    <property type="entry name" value="NTP_transf_3"/>
    <property type="match status" value="1"/>
</dbReference>
<evidence type="ECO:0000256" key="2">
    <source>
        <dbReference type="ARBA" id="ARBA00022842"/>
    </source>
</evidence>
<keyword evidence="4" id="KW-0548">Nucleotidyltransferase</keyword>
<dbReference type="InterPro" id="IPR029044">
    <property type="entry name" value="Nucleotide-diphossugar_trans"/>
</dbReference>